<sequence>MRPQMFWEGIIITASLSSRWLTLLAGLAIICIAWFVYAPGLHGAFLFDDFANLPSLGASGPIDNWPAFWRYITSGTADPTGRPLSLLSFLIDAQDWPASPYPFKRTGLILHLLNGTLLALLLRQLGLRLFSPTVENQRATRQIEAAAVLGGAFWLLHPLLVSTTLYVVQREAMLPFSFAMIGALCWLKGRDAASRNDKLRAWLWLITGLPLCTLLGILCKANGILLPALILLIECFIPQRPTLRSYRVGMTLFAVVPTLFVFAYLAYEGWHGIFRGISAVRPWTLVQRLMTEPRVLMQYLDLLWLPRPYTTGLFNDQVHASTSLISPITTLISLICVAALIAMAIKLRRTRPALALAILFFFVAHLLESSTVALELYFEHRNYLPAALMFWPLSLWLCGVRSTTPAVPIASLTAPPMALRATLGCILIAGLACMTWARADLWGNENEQALLWARMNPGSPRAMTNAALVEMQMGHPELAVARLVPAQKLAPNEVQIALNLLAARCSMGSVDNSTVDAALNALRTTRDPGAFLMKWMGSAIWQARESSCPALGLDALGNMLDAAQSNPYLTSQPGRRQDLYSLRGQWILARGGGGQAALNNFNKALDEQVRASAAFQHAGILATAGYPALALAHLDYFEARRLRESRPPFGMPRIHAWVLERQDYWNRELVRLRATLAQDIAAQARSKE</sequence>
<dbReference type="EMBL" id="SJTG01000001">
    <property type="protein sequence ID" value="TCI12280.1"/>
    <property type="molecule type" value="Genomic_DNA"/>
</dbReference>
<evidence type="ECO:0000313" key="4">
    <source>
        <dbReference type="EMBL" id="TCI12280.1"/>
    </source>
</evidence>
<dbReference type="InterPro" id="IPR052346">
    <property type="entry name" value="O-mannosyl-transferase_TMTC"/>
</dbReference>
<feature type="transmembrane region" description="Helical" evidence="3">
    <location>
        <begin position="201"/>
        <end position="218"/>
    </location>
</feature>
<dbReference type="RefSeq" id="WP_131150937.1">
    <property type="nucleotide sequence ID" value="NZ_SJTG01000001.1"/>
</dbReference>
<organism evidence="4 5">
    <name type="scientific">Dyella soli</name>
    <dbReference type="NCBI Taxonomy" id="522319"/>
    <lineage>
        <taxon>Bacteria</taxon>
        <taxon>Pseudomonadati</taxon>
        <taxon>Pseudomonadota</taxon>
        <taxon>Gammaproteobacteria</taxon>
        <taxon>Lysobacterales</taxon>
        <taxon>Rhodanobacteraceae</taxon>
        <taxon>Dyella</taxon>
    </lineage>
</organism>
<feature type="transmembrane region" description="Helical" evidence="3">
    <location>
        <begin position="324"/>
        <end position="345"/>
    </location>
</feature>
<name>A0A4R0Z1Y0_9GAMM</name>
<feature type="transmembrane region" description="Helical" evidence="3">
    <location>
        <begin position="108"/>
        <end position="125"/>
    </location>
</feature>
<evidence type="ECO:0000256" key="3">
    <source>
        <dbReference type="SAM" id="Phobius"/>
    </source>
</evidence>
<dbReference type="InterPro" id="IPR011990">
    <property type="entry name" value="TPR-like_helical_dom_sf"/>
</dbReference>
<dbReference type="PANTHER" id="PTHR44227:SF3">
    <property type="entry name" value="PROTEIN O-MANNOSYL-TRANSFERASE TMTC4"/>
    <property type="match status" value="1"/>
</dbReference>
<feature type="transmembrane region" description="Helical" evidence="3">
    <location>
        <begin position="20"/>
        <end position="37"/>
    </location>
</feature>
<keyword evidence="5" id="KW-1185">Reference proteome</keyword>
<comment type="caution">
    <text evidence="4">The sequence shown here is derived from an EMBL/GenBank/DDBJ whole genome shotgun (WGS) entry which is preliminary data.</text>
</comment>
<evidence type="ECO:0000313" key="5">
    <source>
        <dbReference type="Proteomes" id="UP000291822"/>
    </source>
</evidence>
<evidence type="ECO:0000256" key="2">
    <source>
        <dbReference type="ARBA" id="ARBA00022803"/>
    </source>
</evidence>
<proteinExistence type="predicted"/>
<dbReference type="AlphaFoldDB" id="A0A4R0Z1Y0"/>
<evidence type="ECO:0000256" key="1">
    <source>
        <dbReference type="ARBA" id="ARBA00022737"/>
    </source>
</evidence>
<keyword evidence="2" id="KW-0802">TPR repeat</keyword>
<dbReference type="Proteomes" id="UP000291822">
    <property type="component" value="Unassembled WGS sequence"/>
</dbReference>
<keyword evidence="3" id="KW-1133">Transmembrane helix</keyword>
<protein>
    <submittedName>
        <fullName evidence="4">Tetratricopeptide repeat protein</fullName>
    </submittedName>
</protein>
<dbReference type="PANTHER" id="PTHR44227">
    <property type="match status" value="1"/>
</dbReference>
<keyword evidence="3" id="KW-0472">Membrane</keyword>
<feature type="transmembrane region" description="Helical" evidence="3">
    <location>
        <begin position="352"/>
        <end position="377"/>
    </location>
</feature>
<feature type="transmembrane region" description="Helical" evidence="3">
    <location>
        <begin position="248"/>
        <end position="267"/>
    </location>
</feature>
<keyword evidence="1" id="KW-0677">Repeat</keyword>
<reference evidence="4 5" key="1">
    <citation type="submission" date="2019-02" db="EMBL/GenBank/DDBJ databases">
        <title>Dyella amyloliquefaciens sp. nov., isolated from forest soil.</title>
        <authorList>
            <person name="Gao Z.-H."/>
            <person name="Qiu L.-H."/>
        </authorList>
    </citation>
    <scope>NUCLEOTIDE SEQUENCE [LARGE SCALE GENOMIC DNA]</scope>
    <source>
        <strain evidence="4 5">KACC 12747</strain>
    </source>
</reference>
<accession>A0A4R0Z1Y0</accession>
<keyword evidence="3" id="KW-0812">Transmembrane</keyword>
<dbReference type="SUPFAM" id="SSF48452">
    <property type="entry name" value="TPR-like"/>
    <property type="match status" value="1"/>
</dbReference>
<feature type="transmembrane region" description="Helical" evidence="3">
    <location>
        <begin position="146"/>
        <end position="166"/>
    </location>
</feature>
<gene>
    <name evidence="4" type="ORF">EZM97_02680</name>
</gene>